<gene>
    <name evidence="15" type="ORF">WG929_14460</name>
</gene>
<keyword evidence="11 13" id="KW-0472">Membrane</keyword>
<keyword evidence="8" id="KW-0249">Electron transport</keyword>
<keyword evidence="5" id="KW-0349">Heme</keyword>
<evidence type="ECO:0000256" key="3">
    <source>
        <dbReference type="ARBA" id="ARBA00022448"/>
    </source>
</evidence>
<dbReference type="InterPro" id="IPR011577">
    <property type="entry name" value="Cyt_b561_bac/Ni-Hgenase"/>
</dbReference>
<evidence type="ECO:0000313" key="16">
    <source>
        <dbReference type="Proteomes" id="UP001620597"/>
    </source>
</evidence>
<dbReference type="PANTHER" id="PTHR30529:SF1">
    <property type="entry name" value="CYTOCHROME B561 HOMOLOG 2"/>
    <property type="match status" value="1"/>
</dbReference>
<keyword evidence="6 13" id="KW-0812">Transmembrane</keyword>
<accession>A0ABW8NKW7</accession>
<sequence length="179" mass="19866">MITNTASRYGLIAIALHWLMAVGIFGMFGLGLYMVELTYYDSWYHGSLEFHKASGVLLALVFLARLLWRQINTVPTGLSDKKIENQAAHLVHLGLYLVMAALFISGYLISTADGRAVDVFGVFAVPATLTDRGNQEEIAGKVHELLAWLLIGMVALHALAALKHQFINRDNTLKRMLRP</sequence>
<keyword evidence="3" id="KW-0813">Transport</keyword>
<reference evidence="15 16" key="1">
    <citation type="submission" date="2024-03" db="EMBL/GenBank/DDBJ databases">
        <title>High-quality draft genome sequence of Oceanobacter sp. wDCs-4.</title>
        <authorList>
            <person name="Dong C."/>
        </authorList>
    </citation>
    <scope>NUCLEOTIDE SEQUENCE [LARGE SCALE GENOMIC DNA]</scope>
    <source>
        <strain evidence="16">wDCs-4</strain>
    </source>
</reference>
<evidence type="ECO:0000256" key="5">
    <source>
        <dbReference type="ARBA" id="ARBA00022617"/>
    </source>
</evidence>
<dbReference type="InterPro" id="IPR052168">
    <property type="entry name" value="Cytochrome_b561_oxidase"/>
</dbReference>
<organism evidence="15 16">
    <name type="scientific">Oceanobacter antarcticus</name>
    <dbReference type="NCBI Taxonomy" id="3133425"/>
    <lineage>
        <taxon>Bacteria</taxon>
        <taxon>Pseudomonadati</taxon>
        <taxon>Pseudomonadota</taxon>
        <taxon>Gammaproteobacteria</taxon>
        <taxon>Oceanospirillales</taxon>
        <taxon>Oceanospirillaceae</taxon>
        <taxon>Oceanobacter</taxon>
    </lineage>
</organism>
<comment type="similarity">
    <text evidence="12">Belongs to the cytochrome b561 family.</text>
</comment>
<evidence type="ECO:0000256" key="6">
    <source>
        <dbReference type="ARBA" id="ARBA00022692"/>
    </source>
</evidence>
<comment type="caution">
    <text evidence="15">The sequence shown here is derived from an EMBL/GenBank/DDBJ whole genome shotgun (WGS) entry which is preliminary data.</text>
</comment>
<evidence type="ECO:0000256" key="11">
    <source>
        <dbReference type="ARBA" id="ARBA00023136"/>
    </source>
</evidence>
<dbReference type="InterPro" id="IPR016174">
    <property type="entry name" value="Di-haem_cyt_TM"/>
</dbReference>
<evidence type="ECO:0000256" key="7">
    <source>
        <dbReference type="ARBA" id="ARBA00022723"/>
    </source>
</evidence>
<keyword evidence="10" id="KW-0408">Iron</keyword>
<feature type="domain" description="Cytochrome b561 bacterial/Ni-hydrogenase" evidence="14">
    <location>
        <begin position="8"/>
        <end position="178"/>
    </location>
</feature>
<evidence type="ECO:0000256" key="12">
    <source>
        <dbReference type="ARBA" id="ARBA00037975"/>
    </source>
</evidence>
<evidence type="ECO:0000256" key="1">
    <source>
        <dbReference type="ARBA" id="ARBA00001970"/>
    </source>
</evidence>
<keyword evidence="16" id="KW-1185">Reference proteome</keyword>
<dbReference type="PANTHER" id="PTHR30529">
    <property type="entry name" value="CYTOCHROME B561"/>
    <property type="match status" value="1"/>
</dbReference>
<name>A0ABW8NKW7_9GAMM</name>
<evidence type="ECO:0000256" key="2">
    <source>
        <dbReference type="ARBA" id="ARBA00004651"/>
    </source>
</evidence>
<evidence type="ECO:0000256" key="8">
    <source>
        <dbReference type="ARBA" id="ARBA00022982"/>
    </source>
</evidence>
<evidence type="ECO:0000256" key="4">
    <source>
        <dbReference type="ARBA" id="ARBA00022475"/>
    </source>
</evidence>
<keyword evidence="9 13" id="KW-1133">Transmembrane helix</keyword>
<dbReference type="Proteomes" id="UP001620597">
    <property type="component" value="Unassembled WGS sequence"/>
</dbReference>
<evidence type="ECO:0000256" key="13">
    <source>
        <dbReference type="SAM" id="Phobius"/>
    </source>
</evidence>
<evidence type="ECO:0000313" key="15">
    <source>
        <dbReference type="EMBL" id="MFK4753615.1"/>
    </source>
</evidence>
<evidence type="ECO:0000256" key="10">
    <source>
        <dbReference type="ARBA" id="ARBA00023004"/>
    </source>
</evidence>
<evidence type="ECO:0000256" key="9">
    <source>
        <dbReference type="ARBA" id="ARBA00022989"/>
    </source>
</evidence>
<proteinExistence type="inferred from homology"/>
<protein>
    <submittedName>
        <fullName evidence="15">Cytochrome b</fullName>
    </submittedName>
</protein>
<dbReference type="Pfam" id="PF01292">
    <property type="entry name" value="Ni_hydr_CYTB"/>
    <property type="match status" value="1"/>
</dbReference>
<feature type="transmembrane region" description="Helical" evidence="13">
    <location>
        <begin position="145"/>
        <end position="162"/>
    </location>
</feature>
<feature type="transmembrane region" description="Helical" evidence="13">
    <location>
        <begin position="50"/>
        <end position="68"/>
    </location>
</feature>
<keyword evidence="4" id="KW-1003">Cell membrane</keyword>
<comment type="cofactor">
    <cofactor evidence="1">
        <name>heme b</name>
        <dbReference type="ChEBI" id="CHEBI:60344"/>
    </cofactor>
</comment>
<dbReference type="RefSeq" id="WP_416206637.1">
    <property type="nucleotide sequence ID" value="NZ_JBBKTX010000018.1"/>
</dbReference>
<evidence type="ECO:0000259" key="14">
    <source>
        <dbReference type="Pfam" id="PF01292"/>
    </source>
</evidence>
<feature type="transmembrane region" description="Helical" evidence="13">
    <location>
        <begin position="12"/>
        <end position="35"/>
    </location>
</feature>
<dbReference type="Gene3D" id="1.20.950.20">
    <property type="entry name" value="Transmembrane di-heme cytochromes, Chain C"/>
    <property type="match status" value="1"/>
</dbReference>
<feature type="transmembrane region" description="Helical" evidence="13">
    <location>
        <begin position="89"/>
        <end position="109"/>
    </location>
</feature>
<keyword evidence="7" id="KW-0479">Metal-binding</keyword>
<comment type="subcellular location">
    <subcellularLocation>
        <location evidence="2">Cell membrane</location>
        <topology evidence="2">Multi-pass membrane protein</topology>
    </subcellularLocation>
</comment>
<dbReference type="EMBL" id="JBBKTX010000018">
    <property type="protein sequence ID" value="MFK4753615.1"/>
    <property type="molecule type" value="Genomic_DNA"/>
</dbReference>
<dbReference type="SUPFAM" id="SSF81342">
    <property type="entry name" value="Transmembrane di-heme cytochromes"/>
    <property type="match status" value="1"/>
</dbReference>